<organism evidence="1 2">
    <name type="scientific">Duganella vulcania</name>
    <dbReference type="NCBI Taxonomy" id="2692166"/>
    <lineage>
        <taxon>Bacteria</taxon>
        <taxon>Pseudomonadati</taxon>
        <taxon>Pseudomonadota</taxon>
        <taxon>Betaproteobacteria</taxon>
        <taxon>Burkholderiales</taxon>
        <taxon>Oxalobacteraceae</taxon>
        <taxon>Telluria group</taxon>
        <taxon>Duganella</taxon>
    </lineage>
</organism>
<dbReference type="Pfam" id="PF00300">
    <property type="entry name" value="His_Phos_1"/>
    <property type="match status" value="1"/>
</dbReference>
<protein>
    <recommendedName>
        <fullName evidence="3">Histidine phosphatase family protein</fullName>
    </recommendedName>
</protein>
<comment type="caution">
    <text evidence="1">The sequence shown here is derived from an EMBL/GenBank/DDBJ whole genome shotgun (WGS) entry which is preliminary data.</text>
</comment>
<dbReference type="RefSeq" id="WP_161097351.1">
    <property type="nucleotide sequence ID" value="NZ_WWCW01000043.1"/>
</dbReference>
<dbReference type="InterPro" id="IPR029033">
    <property type="entry name" value="His_PPase_superfam"/>
</dbReference>
<dbReference type="AlphaFoldDB" id="A0A845G5D7"/>
<name>A0A845G5D7_9BURK</name>
<sequence length="236" mass="26272">MEIILVRHAQNVLPSSRKSIDKHFIEETPLTSLGQEQAKQLAIKLKTLRSVQSTILVSSPAKRCVATAEEVGRALGLEFLLENRVADRSPGNQRFESLTHYREWQLDAWQNPDKSHHNAESLISMRRRVRSWLLSIQGADADRMIVVTHGSVIEKVTGILLGIPTKRMAASFLQCDHAHFHIWELRGSGEAILTQTNTSPFEASGPNPQDAHAAISNRLSTGGSASAFVVDKYYVR</sequence>
<reference evidence="1 2" key="1">
    <citation type="submission" date="2020-01" db="EMBL/GenBank/DDBJ databases">
        <title>Novel species isolated from a subtropical stream in China.</title>
        <authorList>
            <person name="Lu H."/>
        </authorList>
    </citation>
    <scope>NUCLEOTIDE SEQUENCE [LARGE SCALE GENOMIC DNA]</scope>
    <source>
        <strain evidence="1 2">FT82W</strain>
    </source>
</reference>
<dbReference type="InterPro" id="IPR013078">
    <property type="entry name" value="His_Pase_superF_clade-1"/>
</dbReference>
<evidence type="ECO:0008006" key="3">
    <source>
        <dbReference type="Google" id="ProtNLM"/>
    </source>
</evidence>
<evidence type="ECO:0000313" key="1">
    <source>
        <dbReference type="EMBL" id="MYM88296.1"/>
    </source>
</evidence>
<proteinExistence type="predicted"/>
<dbReference type="EMBL" id="WWCW01000043">
    <property type="protein sequence ID" value="MYM88296.1"/>
    <property type="molecule type" value="Genomic_DNA"/>
</dbReference>
<gene>
    <name evidence="1" type="ORF">GTP91_14045</name>
</gene>
<dbReference type="Proteomes" id="UP000470302">
    <property type="component" value="Unassembled WGS sequence"/>
</dbReference>
<dbReference type="GO" id="GO:0005737">
    <property type="term" value="C:cytoplasm"/>
    <property type="evidence" value="ECO:0007669"/>
    <property type="project" value="TreeGrafter"/>
</dbReference>
<dbReference type="SMART" id="SM00855">
    <property type="entry name" value="PGAM"/>
    <property type="match status" value="1"/>
</dbReference>
<dbReference type="InterPro" id="IPR050275">
    <property type="entry name" value="PGM_Phosphatase"/>
</dbReference>
<dbReference type="GO" id="GO:0016791">
    <property type="term" value="F:phosphatase activity"/>
    <property type="evidence" value="ECO:0007669"/>
    <property type="project" value="TreeGrafter"/>
</dbReference>
<accession>A0A845G5D7</accession>
<evidence type="ECO:0000313" key="2">
    <source>
        <dbReference type="Proteomes" id="UP000470302"/>
    </source>
</evidence>
<dbReference type="Gene3D" id="3.40.50.1240">
    <property type="entry name" value="Phosphoglycerate mutase-like"/>
    <property type="match status" value="1"/>
</dbReference>
<dbReference type="SUPFAM" id="SSF53254">
    <property type="entry name" value="Phosphoglycerate mutase-like"/>
    <property type="match status" value="1"/>
</dbReference>
<dbReference type="PANTHER" id="PTHR48100:SF1">
    <property type="entry name" value="HISTIDINE PHOSPHATASE FAMILY PROTEIN-RELATED"/>
    <property type="match status" value="1"/>
</dbReference>
<dbReference type="PANTHER" id="PTHR48100">
    <property type="entry name" value="BROAD-SPECIFICITY PHOSPHATASE YOR283W-RELATED"/>
    <property type="match status" value="1"/>
</dbReference>
<dbReference type="CDD" id="cd07067">
    <property type="entry name" value="HP_PGM_like"/>
    <property type="match status" value="1"/>
</dbReference>